<organism evidence="9 10">
    <name type="scientific">Actinocrispum wychmicini</name>
    <dbReference type="NCBI Taxonomy" id="1213861"/>
    <lineage>
        <taxon>Bacteria</taxon>
        <taxon>Bacillati</taxon>
        <taxon>Actinomycetota</taxon>
        <taxon>Actinomycetes</taxon>
        <taxon>Pseudonocardiales</taxon>
        <taxon>Pseudonocardiaceae</taxon>
        <taxon>Actinocrispum</taxon>
    </lineage>
</organism>
<keyword evidence="6" id="KW-0106">Calcium</keyword>
<dbReference type="SUPFAM" id="SSF53474">
    <property type="entry name" value="alpha/beta-Hydrolases"/>
    <property type="match status" value="1"/>
</dbReference>
<dbReference type="OrthoDB" id="176867at2"/>
<dbReference type="GO" id="GO:0052689">
    <property type="term" value="F:carboxylic ester hydrolase activity"/>
    <property type="evidence" value="ECO:0007669"/>
    <property type="project" value="UniProtKB-KW"/>
</dbReference>
<protein>
    <submittedName>
        <fullName evidence="9">Tannase/feruloyl esterase</fullName>
    </submittedName>
</protein>
<dbReference type="GO" id="GO:0046872">
    <property type="term" value="F:metal ion binding"/>
    <property type="evidence" value="ECO:0007669"/>
    <property type="project" value="UniProtKB-KW"/>
</dbReference>
<evidence type="ECO:0000256" key="4">
    <source>
        <dbReference type="ARBA" id="ARBA00022729"/>
    </source>
</evidence>
<evidence type="ECO:0000256" key="1">
    <source>
        <dbReference type="ARBA" id="ARBA00006249"/>
    </source>
</evidence>
<dbReference type="InterPro" id="IPR011118">
    <property type="entry name" value="Tannase/feruloyl_esterase"/>
</dbReference>
<dbReference type="EMBL" id="SLWS01000002">
    <property type="protein sequence ID" value="TCO62203.1"/>
    <property type="molecule type" value="Genomic_DNA"/>
</dbReference>
<keyword evidence="4 8" id="KW-0732">Signal</keyword>
<sequence length="516" mass="55676">MRRLLLAGLLLPAFLTVAPQASAHTRACEAGKPAVPGAQVVSATGVEKPGGTVEVPFPGVPPITDVPPYCDITLVLTHPGANDRVTVSVWLPVSGWNGRFQGTGGGGYAMTMGEFGLAQAVKDGYAAASTDGGHVIDFEDPSSWALGPDGHVNQPLLLDFASRSLHDMAVAGKAVTTRYYATAPRYSYWTGCSTGGRQGLMEAQRYPGDYDGISANAPAVNWDRFIPDLVWPQVVMQQEHNFPTQCEFQAFHDAATAACDRDDGVADGVVDLPKSCDYNPYRLVGTKIVCAGKEITISRADADVVRKIWQGTPLWFGLNKTAAFSGLANTVPGPDGSTVGAPFKISENWLRYFVQEDPSFDLRTVTYRDFDRLFAKSRAKFNAIIGTDDPDLSAFRAAGGKMITWHGLDDSIIPYQGTVDYRERVERRLGGSTTVDNFYRVFLAPGVDHCFGGPGPYPADPLSALVNWVEKGKAPDTLPAVTADGARTRNICHYPLKARYNGHGDPNSADSYTCRR</sequence>
<keyword evidence="3" id="KW-0479">Metal-binding</keyword>
<evidence type="ECO:0000256" key="7">
    <source>
        <dbReference type="ARBA" id="ARBA00023157"/>
    </source>
</evidence>
<evidence type="ECO:0000256" key="2">
    <source>
        <dbReference type="ARBA" id="ARBA00022487"/>
    </source>
</evidence>
<evidence type="ECO:0000256" key="6">
    <source>
        <dbReference type="ARBA" id="ARBA00022837"/>
    </source>
</evidence>
<keyword evidence="2" id="KW-0719">Serine esterase</keyword>
<keyword evidence="7" id="KW-1015">Disulfide bond</keyword>
<keyword evidence="10" id="KW-1185">Reference proteome</keyword>
<dbReference type="Proteomes" id="UP000295680">
    <property type="component" value="Unassembled WGS sequence"/>
</dbReference>
<feature type="chain" id="PRO_5020222101" evidence="8">
    <location>
        <begin position="24"/>
        <end position="516"/>
    </location>
</feature>
<accession>A0A4R2JPU0</accession>
<evidence type="ECO:0000313" key="10">
    <source>
        <dbReference type="Proteomes" id="UP000295680"/>
    </source>
</evidence>
<keyword evidence="5" id="KW-0378">Hydrolase</keyword>
<feature type="signal peptide" evidence="8">
    <location>
        <begin position="1"/>
        <end position="23"/>
    </location>
</feature>
<dbReference type="AlphaFoldDB" id="A0A4R2JPU0"/>
<reference evidence="9 10" key="1">
    <citation type="submission" date="2019-03" db="EMBL/GenBank/DDBJ databases">
        <title>Genomic Encyclopedia of Type Strains, Phase IV (KMG-IV): sequencing the most valuable type-strain genomes for metagenomic binning, comparative biology and taxonomic classification.</title>
        <authorList>
            <person name="Goeker M."/>
        </authorList>
    </citation>
    <scope>NUCLEOTIDE SEQUENCE [LARGE SCALE GENOMIC DNA]</scope>
    <source>
        <strain evidence="9 10">DSM 45934</strain>
    </source>
</reference>
<comment type="caution">
    <text evidence="9">The sequence shown here is derived from an EMBL/GenBank/DDBJ whole genome shotgun (WGS) entry which is preliminary data.</text>
</comment>
<evidence type="ECO:0000256" key="8">
    <source>
        <dbReference type="SAM" id="SignalP"/>
    </source>
</evidence>
<dbReference type="PANTHER" id="PTHR33938:SF8">
    <property type="entry name" value="CARBOXYLIC ESTER HYDROLASE"/>
    <property type="match status" value="1"/>
</dbReference>
<dbReference type="Pfam" id="PF07519">
    <property type="entry name" value="Tannase"/>
    <property type="match status" value="1"/>
</dbReference>
<proteinExistence type="inferred from homology"/>
<gene>
    <name evidence="9" type="ORF">EV192_102340</name>
</gene>
<name>A0A4R2JPU0_9PSEU</name>
<evidence type="ECO:0000313" key="9">
    <source>
        <dbReference type="EMBL" id="TCO62203.1"/>
    </source>
</evidence>
<dbReference type="InterPro" id="IPR029058">
    <property type="entry name" value="AB_hydrolase_fold"/>
</dbReference>
<evidence type="ECO:0000256" key="5">
    <source>
        <dbReference type="ARBA" id="ARBA00022801"/>
    </source>
</evidence>
<evidence type="ECO:0000256" key="3">
    <source>
        <dbReference type="ARBA" id="ARBA00022723"/>
    </source>
</evidence>
<dbReference type="PANTHER" id="PTHR33938">
    <property type="entry name" value="FERULOYL ESTERASE B-RELATED"/>
    <property type="match status" value="1"/>
</dbReference>
<comment type="similarity">
    <text evidence="1">Belongs to the tannase family.</text>
</comment>
<dbReference type="RefSeq" id="WP_132113801.1">
    <property type="nucleotide sequence ID" value="NZ_SLWS01000002.1"/>
</dbReference>